<dbReference type="GO" id="GO:0032259">
    <property type="term" value="P:methylation"/>
    <property type="evidence" value="ECO:0007669"/>
    <property type="project" value="UniProtKB-KW"/>
</dbReference>
<evidence type="ECO:0000256" key="1">
    <source>
        <dbReference type="ARBA" id="ARBA00011975"/>
    </source>
</evidence>
<comment type="caution">
    <text evidence="10">The sequence shown here is derived from an EMBL/GenBank/DDBJ whole genome shotgun (WGS) entry which is preliminary data.</text>
</comment>
<proteinExistence type="inferred from homology"/>
<dbReference type="GO" id="GO:0044027">
    <property type="term" value="P:negative regulation of gene expression via chromosomal CpG island methylation"/>
    <property type="evidence" value="ECO:0007669"/>
    <property type="project" value="TreeGrafter"/>
</dbReference>
<sequence length="765" mass="85127">MPDTPTDTHHQDELDQHVNIGVQPGEEIVAERLGDIPAPIQNFAEQPIEEDVIRLRDIALVALKVKAEKVRATQTNAYLELLDRVRRLRELVPQRSHQLAIMHCEWSISRAEAVRLLKSSDLSEADAITYAANRVSAEMIAALVRSPALIREEANVLIEAGRILHPSDLKQMTKRRDAANPEMLRADRSRRLKRLVTMTAASQLAEFKTNLSRLVRALSLAYFRLNWANMERREAFLRQAAVRSATMLLATFDALFSDQMLSISSWDRADPADNAQSLAKVRHALVLLAQDEYLIAEITTHDYGHIELRMIAALAWLAEVDVSHLPALTEQYLIDLNYPTEADEADRYYAHDKDEMRPALTSFEICSGAGGAALGIHAAGFSSIGLVERDPYAIQTLVHNRQIGPVFFDDVKTFNYERYIGKVDLFAGGVPCQPHSTLGNRAGEADERDLFAYSVEIIKQIQPKAVVLENVSGFGNRNNAVYRARILAELHAAGYDAQMFALRAADYGLGQTRPRLVLVAMRDGLLSRFKMPPILTPVAVTLGEALYDLMAANGWTGARQWADQANRPGPTIVGGSDEARRQGFASFKQINDWLALGVRADTLADHAPTADDPVDQMPRLTLEMGAKLQGFPSRWEFQGSTTEQRRQIANAFPPILACAIGLAVREALTGEPVNYERNLSQAVIEATGHARPSQLTTSHEPAWQAAAELDLPLGDAHQKLFAQAVSSGKFQVPVHLEVKLAIANERKRERDRERRERRQRARKAG</sequence>
<reference evidence="10 11" key="1">
    <citation type="submission" date="2019-11" db="EMBL/GenBank/DDBJ databases">
        <title>Genome analysis of Rhizobacterium cereale a novel genus and species isolated from maize roots in North Spain.</title>
        <authorList>
            <person name="Menendez E."/>
            <person name="Flores-Felix J.D."/>
            <person name="Ramirez-Bahena M.-H."/>
            <person name="Igual J.M."/>
            <person name="Garcia-Fraile P."/>
            <person name="Peix A."/>
            <person name="Velazquez E."/>
        </authorList>
    </citation>
    <scope>NUCLEOTIDE SEQUENCE [LARGE SCALE GENOMIC DNA]</scope>
    <source>
        <strain evidence="10 11">RZME27</strain>
    </source>
</reference>
<evidence type="ECO:0000256" key="7">
    <source>
        <dbReference type="PROSITE-ProRule" id="PRU01016"/>
    </source>
</evidence>
<evidence type="ECO:0000256" key="8">
    <source>
        <dbReference type="RuleBase" id="RU000416"/>
    </source>
</evidence>
<dbReference type="EC" id="2.1.1.37" evidence="1"/>
<evidence type="ECO:0000256" key="2">
    <source>
        <dbReference type="ARBA" id="ARBA00022603"/>
    </source>
</evidence>
<dbReference type="Proteomes" id="UP000435138">
    <property type="component" value="Unassembled WGS sequence"/>
</dbReference>
<dbReference type="AlphaFoldDB" id="A0A6A8A8Y4"/>
<dbReference type="GO" id="GO:0003886">
    <property type="term" value="F:DNA (cytosine-5-)-methyltransferase activity"/>
    <property type="evidence" value="ECO:0007669"/>
    <property type="project" value="UniProtKB-EC"/>
</dbReference>
<evidence type="ECO:0000256" key="9">
    <source>
        <dbReference type="SAM" id="MobiDB-lite"/>
    </source>
</evidence>
<gene>
    <name evidence="10" type="primary">dcm</name>
    <name evidence="10" type="ORF">GAO09_08530</name>
</gene>
<dbReference type="EMBL" id="WIXI01000039">
    <property type="protein sequence ID" value="MQY46100.1"/>
    <property type="molecule type" value="Genomic_DNA"/>
</dbReference>
<dbReference type="Pfam" id="PF00145">
    <property type="entry name" value="DNA_methylase"/>
    <property type="match status" value="1"/>
</dbReference>
<accession>A0A6A8A8Y4</accession>
<protein>
    <recommendedName>
        <fullName evidence="1">DNA (cytosine-5-)-methyltransferase</fullName>
        <ecNumber evidence="1">2.1.1.37</ecNumber>
    </recommendedName>
</protein>
<evidence type="ECO:0000256" key="6">
    <source>
        <dbReference type="ARBA" id="ARBA00047422"/>
    </source>
</evidence>
<dbReference type="InterPro" id="IPR001525">
    <property type="entry name" value="C5_MeTfrase"/>
</dbReference>
<keyword evidence="5" id="KW-0680">Restriction system</keyword>
<organism evidence="10 11">
    <name type="scientific">Endobacterium cereale</name>
    <dbReference type="NCBI Taxonomy" id="2663029"/>
    <lineage>
        <taxon>Bacteria</taxon>
        <taxon>Pseudomonadati</taxon>
        <taxon>Pseudomonadota</taxon>
        <taxon>Alphaproteobacteria</taxon>
        <taxon>Hyphomicrobiales</taxon>
        <taxon>Rhizobiaceae</taxon>
        <taxon>Endobacterium</taxon>
    </lineage>
</organism>
<evidence type="ECO:0000313" key="10">
    <source>
        <dbReference type="EMBL" id="MQY46100.1"/>
    </source>
</evidence>
<keyword evidence="11" id="KW-1185">Reference proteome</keyword>
<comment type="catalytic activity">
    <reaction evidence="6">
        <text>a 2'-deoxycytidine in DNA + S-adenosyl-L-methionine = a 5-methyl-2'-deoxycytidine in DNA + S-adenosyl-L-homocysteine + H(+)</text>
        <dbReference type="Rhea" id="RHEA:13681"/>
        <dbReference type="Rhea" id="RHEA-COMP:11369"/>
        <dbReference type="Rhea" id="RHEA-COMP:11370"/>
        <dbReference type="ChEBI" id="CHEBI:15378"/>
        <dbReference type="ChEBI" id="CHEBI:57856"/>
        <dbReference type="ChEBI" id="CHEBI:59789"/>
        <dbReference type="ChEBI" id="CHEBI:85452"/>
        <dbReference type="ChEBI" id="CHEBI:85454"/>
        <dbReference type="EC" id="2.1.1.37"/>
    </reaction>
</comment>
<keyword evidence="3 7" id="KW-0808">Transferase</keyword>
<dbReference type="Gene3D" id="3.90.120.10">
    <property type="entry name" value="DNA Methylase, subunit A, domain 2"/>
    <property type="match status" value="1"/>
</dbReference>
<dbReference type="Gene3D" id="3.40.50.150">
    <property type="entry name" value="Vaccinia Virus protein VP39"/>
    <property type="match status" value="1"/>
</dbReference>
<feature type="region of interest" description="Disordered" evidence="9">
    <location>
        <begin position="746"/>
        <end position="765"/>
    </location>
</feature>
<dbReference type="PRINTS" id="PR00105">
    <property type="entry name" value="C5METTRFRASE"/>
</dbReference>
<dbReference type="NCBIfam" id="TIGR00675">
    <property type="entry name" value="dcm"/>
    <property type="match status" value="1"/>
</dbReference>
<evidence type="ECO:0000256" key="5">
    <source>
        <dbReference type="ARBA" id="ARBA00022747"/>
    </source>
</evidence>
<dbReference type="SUPFAM" id="SSF53335">
    <property type="entry name" value="S-adenosyl-L-methionine-dependent methyltransferases"/>
    <property type="match status" value="1"/>
</dbReference>
<dbReference type="PROSITE" id="PS51679">
    <property type="entry name" value="SAM_MT_C5"/>
    <property type="match status" value="1"/>
</dbReference>
<dbReference type="InterPro" id="IPR029063">
    <property type="entry name" value="SAM-dependent_MTases_sf"/>
</dbReference>
<dbReference type="PANTHER" id="PTHR10629">
    <property type="entry name" value="CYTOSINE-SPECIFIC METHYLTRANSFERASE"/>
    <property type="match status" value="1"/>
</dbReference>
<name>A0A6A8A8Y4_9HYPH</name>
<keyword evidence="2 7" id="KW-0489">Methyltransferase</keyword>
<feature type="compositionally biased region" description="Basic and acidic residues" evidence="9">
    <location>
        <begin position="746"/>
        <end position="756"/>
    </location>
</feature>
<evidence type="ECO:0000256" key="3">
    <source>
        <dbReference type="ARBA" id="ARBA00022679"/>
    </source>
</evidence>
<dbReference type="RefSeq" id="WP_153353605.1">
    <property type="nucleotide sequence ID" value="NZ_WIXI01000039.1"/>
</dbReference>
<comment type="similarity">
    <text evidence="7 8">Belongs to the class I-like SAM-binding methyltransferase superfamily. C5-methyltransferase family.</text>
</comment>
<dbReference type="GO" id="GO:0003677">
    <property type="term" value="F:DNA binding"/>
    <property type="evidence" value="ECO:0007669"/>
    <property type="project" value="TreeGrafter"/>
</dbReference>
<evidence type="ECO:0000313" key="11">
    <source>
        <dbReference type="Proteomes" id="UP000435138"/>
    </source>
</evidence>
<dbReference type="InterPro" id="IPR050390">
    <property type="entry name" value="C5-Methyltransferase"/>
</dbReference>
<keyword evidence="4 7" id="KW-0949">S-adenosyl-L-methionine</keyword>
<feature type="active site" evidence="7">
    <location>
        <position position="432"/>
    </location>
</feature>
<dbReference type="GO" id="GO:0009307">
    <property type="term" value="P:DNA restriction-modification system"/>
    <property type="evidence" value="ECO:0007669"/>
    <property type="project" value="UniProtKB-KW"/>
</dbReference>
<dbReference type="PANTHER" id="PTHR10629:SF52">
    <property type="entry name" value="DNA (CYTOSINE-5)-METHYLTRANSFERASE 1"/>
    <property type="match status" value="1"/>
</dbReference>
<evidence type="ECO:0000256" key="4">
    <source>
        <dbReference type="ARBA" id="ARBA00022691"/>
    </source>
</evidence>